<dbReference type="Gene3D" id="3.40.50.300">
    <property type="entry name" value="P-loop containing nucleotide triphosphate hydrolases"/>
    <property type="match status" value="1"/>
</dbReference>
<dbReference type="EMBL" id="BMEC01000005">
    <property type="protein sequence ID" value="GGC34034.1"/>
    <property type="molecule type" value="Genomic_DNA"/>
</dbReference>
<keyword evidence="3" id="KW-0067">ATP-binding</keyword>
<name>A0ABQ1M5K8_9BACT</name>
<gene>
    <name evidence="5" type="ORF">GCM10011506_19390</name>
</gene>
<evidence type="ECO:0000313" key="5">
    <source>
        <dbReference type="EMBL" id="GGC34034.1"/>
    </source>
</evidence>
<evidence type="ECO:0000256" key="1">
    <source>
        <dbReference type="ARBA" id="ARBA00010378"/>
    </source>
</evidence>
<comment type="similarity">
    <text evidence="1">Belongs to the CbxX/CfxQ family.</text>
</comment>
<evidence type="ECO:0000256" key="2">
    <source>
        <dbReference type="ARBA" id="ARBA00022741"/>
    </source>
</evidence>
<dbReference type="InterPro" id="IPR003959">
    <property type="entry name" value="ATPase_AAA_core"/>
</dbReference>
<dbReference type="PANTHER" id="PTHR43392">
    <property type="entry name" value="AAA-TYPE ATPASE FAMILY PROTEIN / ANKYRIN REPEAT FAMILY PROTEIN"/>
    <property type="match status" value="1"/>
</dbReference>
<dbReference type="PRINTS" id="PR00819">
    <property type="entry name" value="CBXCFQXSUPER"/>
</dbReference>
<dbReference type="PANTHER" id="PTHR43392:SF2">
    <property type="entry name" value="AAA-TYPE ATPASE FAMILY PROTEIN _ ANKYRIN REPEAT FAMILY PROTEIN"/>
    <property type="match status" value="1"/>
</dbReference>
<organism evidence="5 6">
    <name type="scientific">Marivirga lumbricoides</name>
    <dbReference type="NCBI Taxonomy" id="1046115"/>
    <lineage>
        <taxon>Bacteria</taxon>
        <taxon>Pseudomonadati</taxon>
        <taxon>Bacteroidota</taxon>
        <taxon>Cytophagia</taxon>
        <taxon>Cytophagales</taxon>
        <taxon>Marivirgaceae</taxon>
        <taxon>Marivirga</taxon>
    </lineage>
</organism>
<dbReference type="SUPFAM" id="SSF52540">
    <property type="entry name" value="P-loop containing nucleoside triphosphate hydrolases"/>
    <property type="match status" value="1"/>
</dbReference>
<dbReference type="InterPro" id="IPR003593">
    <property type="entry name" value="AAA+_ATPase"/>
</dbReference>
<reference evidence="6" key="1">
    <citation type="journal article" date="2019" name="Int. J. Syst. Evol. Microbiol.">
        <title>The Global Catalogue of Microorganisms (GCM) 10K type strain sequencing project: providing services to taxonomists for standard genome sequencing and annotation.</title>
        <authorList>
            <consortium name="The Broad Institute Genomics Platform"/>
            <consortium name="The Broad Institute Genome Sequencing Center for Infectious Disease"/>
            <person name="Wu L."/>
            <person name="Ma J."/>
        </authorList>
    </citation>
    <scope>NUCLEOTIDE SEQUENCE [LARGE SCALE GENOMIC DNA]</scope>
    <source>
        <strain evidence="6">CGMCC 1.10832</strain>
    </source>
</reference>
<evidence type="ECO:0000256" key="3">
    <source>
        <dbReference type="ARBA" id="ARBA00022840"/>
    </source>
</evidence>
<dbReference type="Pfam" id="PF17866">
    <property type="entry name" value="AAA_lid_6"/>
    <property type="match status" value="1"/>
</dbReference>
<dbReference type="InterPro" id="IPR050773">
    <property type="entry name" value="CbxX/CfxQ_RuBisCO_ESX"/>
</dbReference>
<dbReference type="SMART" id="SM00382">
    <property type="entry name" value="AAA"/>
    <property type="match status" value="1"/>
</dbReference>
<dbReference type="Pfam" id="PF00004">
    <property type="entry name" value="AAA"/>
    <property type="match status" value="1"/>
</dbReference>
<accession>A0ABQ1M5K8</accession>
<dbReference type="Gene3D" id="1.10.8.60">
    <property type="match status" value="1"/>
</dbReference>
<evidence type="ECO:0000313" key="6">
    <source>
        <dbReference type="Proteomes" id="UP000636010"/>
    </source>
</evidence>
<feature type="domain" description="AAA+ ATPase" evidence="4">
    <location>
        <begin position="256"/>
        <end position="394"/>
    </location>
</feature>
<dbReference type="InterPro" id="IPR041627">
    <property type="entry name" value="AAA_lid_6"/>
</dbReference>
<dbReference type="Proteomes" id="UP000636010">
    <property type="component" value="Unassembled WGS sequence"/>
</dbReference>
<comment type="caution">
    <text evidence="5">The sequence shown here is derived from an EMBL/GenBank/DDBJ whole genome shotgun (WGS) entry which is preliminary data.</text>
</comment>
<dbReference type="InterPro" id="IPR027417">
    <property type="entry name" value="P-loop_NTPase"/>
</dbReference>
<protein>
    <recommendedName>
        <fullName evidence="4">AAA+ ATPase domain-containing protein</fullName>
    </recommendedName>
</protein>
<dbReference type="InterPro" id="IPR000641">
    <property type="entry name" value="CbxX/CfxQ"/>
</dbReference>
<evidence type="ECO:0000259" key="4">
    <source>
        <dbReference type="SMART" id="SM00382"/>
    </source>
</evidence>
<keyword evidence="6" id="KW-1185">Reference proteome</keyword>
<proteinExistence type="inferred from homology"/>
<sequence length="492" mass="55468">MKNNSDSSAELISQEFMHMLNLLAVRASSFCKQLNGDNRFIQSVNEYALKGGTDGVKTEHIFMADFITFINGFIQLPDKKAHSVAHFTLIYFYEFLQGKDLNKKYSLNELRTLTLSVQFNKNVKLIKDTPFFPILNEMEGEFMVAAGLAKMKSEYLPVYAAIMNGILSLIVKSDGEISAEEKAFMHGIIHKLNNPNIIEGSSELQGIPENDTLELALDELNSLIGMEEIKKSVLDLTNFLKVQRIREEKGLKASKNALHSVFMGPPGTGKTTIARLLGRIYKHLGYLEKGHVIETDRAGLVAGYVGQTAIKTKEIIEKAHGGVLFIDEAYSLSTGGFNDYGQEAVEILLKRMEDKRGDLVVVAAGYPDEMEDFIQSNPGLQSRFNRYFKFDHFSPEALLNIFKMYVSKADFKLTEDAEEKVTEIIDRVYEKRHKSFGNARTMRNLFENIIEKQANRIVEITPVTNELLMTITEEDVPEVLKAVNSINLFNEG</sequence>
<dbReference type="RefSeq" id="WP_188462792.1">
    <property type="nucleotide sequence ID" value="NZ_BAABHU010000005.1"/>
</dbReference>
<keyword evidence="2" id="KW-0547">Nucleotide-binding</keyword>